<feature type="domain" description="Histidine kinase" evidence="10">
    <location>
        <begin position="174"/>
        <end position="381"/>
    </location>
</feature>
<dbReference type="InterPro" id="IPR036890">
    <property type="entry name" value="HATPase_C_sf"/>
</dbReference>
<dbReference type="Pfam" id="PF00512">
    <property type="entry name" value="HisKA"/>
    <property type="match status" value="1"/>
</dbReference>
<dbReference type="InterPro" id="IPR004358">
    <property type="entry name" value="Sig_transdc_His_kin-like_C"/>
</dbReference>
<comment type="catalytic activity">
    <reaction evidence="1">
        <text>ATP + protein L-histidine = ADP + protein N-phospho-L-histidine.</text>
        <dbReference type="EC" id="2.7.13.3"/>
    </reaction>
</comment>
<keyword evidence="9" id="KW-1133">Transmembrane helix</keyword>
<dbReference type="AlphaFoldDB" id="A0A0C2VV52"/>
<accession>A0A0C2VV52</accession>
<feature type="transmembrane region" description="Helical" evidence="9">
    <location>
        <begin position="127"/>
        <end position="146"/>
    </location>
</feature>
<evidence type="ECO:0000256" key="3">
    <source>
        <dbReference type="ARBA" id="ARBA00022553"/>
    </source>
</evidence>
<keyword evidence="5" id="KW-0547">Nucleotide-binding</keyword>
<dbReference type="GO" id="GO:0000155">
    <property type="term" value="F:phosphorelay sensor kinase activity"/>
    <property type="evidence" value="ECO:0007669"/>
    <property type="project" value="InterPro"/>
</dbReference>
<keyword evidence="9" id="KW-0812">Transmembrane</keyword>
<feature type="transmembrane region" description="Helical" evidence="9">
    <location>
        <begin position="37"/>
        <end position="60"/>
    </location>
</feature>
<evidence type="ECO:0000256" key="8">
    <source>
        <dbReference type="ARBA" id="ARBA00023012"/>
    </source>
</evidence>
<keyword evidence="9" id="KW-0472">Membrane</keyword>
<dbReference type="PATRIC" id="fig|889306.3.peg.1760"/>
<dbReference type="InterPro" id="IPR005467">
    <property type="entry name" value="His_kinase_dom"/>
</dbReference>
<evidence type="ECO:0000256" key="6">
    <source>
        <dbReference type="ARBA" id="ARBA00022777"/>
    </source>
</evidence>
<dbReference type="CDD" id="cd00082">
    <property type="entry name" value="HisKA"/>
    <property type="match status" value="1"/>
</dbReference>
<dbReference type="SMART" id="SM00388">
    <property type="entry name" value="HisKA"/>
    <property type="match status" value="1"/>
</dbReference>
<dbReference type="PANTHER" id="PTHR43065">
    <property type="entry name" value="SENSOR HISTIDINE KINASE"/>
    <property type="match status" value="1"/>
</dbReference>
<evidence type="ECO:0000256" key="9">
    <source>
        <dbReference type="SAM" id="Phobius"/>
    </source>
</evidence>
<reference evidence="11 12" key="1">
    <citation type="submission" date="2015-01" db="EMBL/GenBank/DDBJ databases">
        <title>Genome sequencing of Jeotgalibacillus soli.</title>
        <authorList>
            <person name="Goh K.M."/>
            <person name="Chan K.-G."/>
            <person name="Yaakop A.S."/>
            <person name="Ee R."/>
            <person name="Gan H.M."/>
            <person name="Chan C.S."/>
        </authorList>
    </citation>
    <scope>NUCLEOTIDE SEQUENCE [LARGE SCALE GENOMIC DNA]</scope>
    <source>
        <strain evidence="11 12">P9</strain>
    </source>
</reference>
<dbReference type="Pfam" id="PF02518">
    <property type="entry name" value="HATPase_c"/>
    <property type="match status" value="1"/>
</dbReference>
<dbReference type="EC" id="2.7.13.3" evidence="2"/>
<keyword evidence="6 11" id="KW-0418">Kinase</keyword>
<gene>
    <name evidence="11" type="ORF">KP78_17480</name>
</gene>
<keyword evidence="7" id="KW-0067">ATP-binding</keyword>
<evidence type="ECO:0000256" key="5">
    <source>
        <dbReference type="ARBA" id="ARBA00022741"/>
    </source>
</evidence>
<dbReference type="STRING" id="889306.KP78_17480"/>
<dbReference type="InterPro" id="IPR003661">
    <property type="entry name" value="HisK_dim/P_dom"/>
</dbReference>
<dbReference type="SUPFAM" id="SSF55874">
    <property type="entry name" value="ATPase domain of HSP90 chaperone/DNA topoisomerase II/histidine kinase"/>
    <property type="match status" value="1"/>
</dbReference>
<proteinExistence type="predicted"/>
<evidence type="ECO:0000256" key="4">
    <source>
        <dbReference type="ARBA" id="ARBA00022679"/>
    </source>
</evidence>
<dbReference type="Gene3D" id="1.10.287.130">
    <property type="match status" value="1"/>
</dbReference>
<evidence type="ECO:0000256" key="2">
    <source>
        <dbReference type="ARBA" id="ARBA00012438"/>
    </source>
</evidence>
<comment type="caution">
    <text evidence="11">The sequence shown here is derived from an EMBL/GenBank/DDBJ whole genome shotgun (WGS) entry which is preliminary data.</text>
</comment>
<dbReference type="SUPFAM" id="SSF47384">
    <property type="entry name" value="Homodimeric domain of signal transducing histidine kinase"/>
    <property type="match status" value="1"/>
</dbReference>
<dbReference type="EMBL" id="JXRP01000013">
    <property type="protein sequence ID" value="KIL48301.1"/>
    <property type="molecule type" value="Genomic_DNA"/>
</dbReference>
<evidence type="ECO:0000313" key="11">
    <source>
        <dbReference type="EMBL" id="KIL48301.1"/>
    </source>
</evidence>
<dbReference type="InterPro" id="IPR003594">
    <property type="entry name" value="HATPase_dom"/>
</dbReference>
<sequence>MYQVTAIGYFILSLLTCFIFTYELTSGMQMDLRNIPIVIGGLYMGLGPLLAIISIILSGFSGFDDEFSANMLFYGFSALLLWLVSPWFIKQKSPHRILYAVSLTIIMSFITLIYMEFSYPLDQKLDVWFAYLLIPGTGVAMISYIIEFISKNLLIREHLVKSKKLEVVEQMGAAISHEIRNPLTVAQGFVQLLQETSTNKETQNKYLSIIKAELESAERVIKDYLTFSKPALESIEKLIIQDELTHVLKILQPLANGNSVKISTEFTPKAMIQGDRQKFHQCFLNVLKNAIESMPNGGELVIETVTTRTDVIIRVRDNGIGMTKEQLDRLGEPYYSTKGSKGTGLGMMVVYSIVRAMKGKIEVQSEEGMGTVFQFSFHQFIPEKSFD</sequence>
<dbReference type="InterPro" id="IPR036097">
    <property type="entry name" value="HisK_dim/P_sf"/>
</dbReference>
<keyword evidence="4 11" id="KW-0808">Transferase</keyword>
<evidence type="ECO:0000256" key="1">
    <source>
        <dbReference type="ARBA" id="ARBA00000085"/>
    </source>
</evidence>
<evidence type="ECO:0000256" key="7">
    <source>
        <dbReference type="ARBA" id="ARBA00022840"/>
    </source>
</evidence>
<dbReference type="PANTHER" id="PTHR43065:SF46">
    <property type="entry name" value="C4-DICARBOXYLATE TRANSPORT SENSOR PROTEIN DCTB"/>
    <property type="match status" value="1"/>
</dbReference>
<organism evidence="11 12">
    <name type="scientific">Jeotgalibacillus soli</name>
    <dbReference type="NCBI Taxonomy" id="889306"/>
    <lineage>
        <taxon>Bacteria</taxon>
        <taxon>Bacillati</taxon>
        <taxon>Bacillota</taxon>
        <taxon>Bacilli</taxon>
        <taxon>Bacillales</taxon>
        <taxon>Caryophanaceae</taxon>
        <taxon>Jeotgalibacillus</taxon>
    </lineage>
</organism>
<evidence type="ECO:0000313" key="12">
    <source>
        <dbReference type="Proteomes" id="UP000031938"/>
    </source>
</evidence>
<dbReference type="SMART" id="SM00387">
    <property type="entry name" value="HATPase_c"/>
    <property type="match status" value="1"/>
</dbReference>
<evidence type="ECO:0000259" key="10">
    <source>
        <dbReference type="PROSITE" id="PS50109"/>
    </source>
</evidence>
<keyword evidence="3" id="KW-0597">Phosphoprotein</keyword>
<feature type="transmembrane region" description="Helical" evidence="9">
    <location>
        <begin position="96"/>
        <end position="115"/>
    </location>
</feature>
<protein>
    <recommendedName>
        <fullName evidence="2">histidine kinase</fullName>
        <ecNumber evidence="2">2.7.13.3</ecNumber>
    </recommendedName>
</protein>
<dbReference type="PRINTS" id="PR00344">
    <property type="entry name" value="BCTRLSENSOR"/>
</dbReference>
<dbReference type="Gene3D" id="3.30.565.10">
    <property type="entry name" value="Histidine kinase-like ATPase, C-terminal domain"/>
    <property type="match status" value="1"/>
</dbReference>
<dbReference type="CDD" id="cd00075">
    <property type="entry name" value="HATPase"/>
    <property type="match status" value="1"/>
</dbReference>
<feature type="transmembrane region" description="Helical" evidence="9">
    <location>
        <begin position="6"/>
        <end position="25"/>
    </location>
</feature>
<name>A0A0C2VV52_9BACL</name>
<feature type="transmembrane region" description="Helical" evidence="9">
    <location>
        <begin position="72"/>
        <end position="89"/>
    </location>
</feature>
<keyword evidence="12" id="KW-1185">Reference proteome</keyword>
<keyword evidence="8" id="KW-0902">Two-component regulatory system</keyword>
<dbReference type="GO" id="GO:0005524">
    <property type="term" value="F:ATP binding"/>
    <property type="evidence" value="ECO:0007669"/>
    <property type="project" value="UniProtKB-KW"/>
</dbReference>
<dbReference type="PROSITE" id="PS50109">
    <property type="entry name" value="HIS_KIN"/>
    <property type="match status" value="1"/>
</dbReference>
<dbReference type="Proteomes" id="UP000031938">
    <property type="component" value="Unassembled WGS sequence"/>
</dbReference>